<protein>
    <submittedName>
        <fullName evidence="2">Uncharacterized protein</fullName>
    </submittedName>
</protein>
<evidence type="ECO:0000256" key="1">
    <source>
        <dbReference type="SAM" id="MobiDB-lite"/>
    </source>
</evidence>
<dbReference type="EMBL" id="JANBQB010000169">
    <property type="protein sequence ID" value="KAJ1980426.1"/>
    <property type="molecule type" value="Genomic_DNA"/>
</dbReference>
<dbReference type="AlphaFoldDB" id="A0A9W8E997"/>
<dbReference type="Proteomes" id="UP001151582">
    <property type="component" value="Unassembled WGS sequence"/>
</dbReference>
<feature type="region of interest" description="Disordered" evidence="1">
    <location>
        <begin position="719"/>
        <end position="745"/>
    </location>
</feature>
<organism evidence="2 3">
    <name type="scientific">Dimargaris verticillata</name>
    <dbReference type="NCBI Taxonomy" id="2761393"/>
    <lineage>
        <taxon>Eukaryota</taxon>
        <taxon>Fungi</taxon>
        <taxon>Fungi incertae sedis</taxon>
        <taxon>Zoopagomycota</taxon>
        <taxon>Kickxellomycotina</taxon>
        <taxon>Dimargaritomycetes</taxon>
        <taxon>Dimargaritales</taxon>
        <taxon>Dimargaritaceae</taxon>
        <taxon>Dimargaris</taxon>
    </lineage>
</organism>
<proteinExistence type="predicted"/>
<dbReference type="OrthoDB" id="5592742at2759"/>
<name>A0A9W8E997_9FUNG</name>
<evidence type="ECO:0000313" key="2">
    <source>
        <dbReference type="EMBL" id="KAJ1980426.1"/>
    </source>
</evidence>
<feature type="region of interest" description="Disordered" evidence="1">
    <location>
        <begin position="334"/>
        <end position="354"/>
    </location>
</feature>
<comment type="caution">
    <text evidence="2">The sequence shown here is derived from an EMBL/GenBank/DDBJ whole genome shotgun (WGS) entry which is preliminary data.</text>
</comment>
<gene>
    <name evidence="2" type="ORF">H4R34_002460</name>
</gene>
<sequence length="867" mass="95614">MQRSYSSYASRSVTSISSLRTYSLDSKRSSALSLYQRSRFQRFVRAVQGVFGKAKLKTRGKRLNSERLKHVQDRLADMKYELANDHNSVTANHIVNYAPLYVLKLISVIFADDQACLKLEKANRMTWGIRSRETAEWISLATVRDKYKDNVRRPLVSLGGDRLSPKAFLSRATHECWKAITAGEKGPESQERTLKALVNRAMGSTPDNRFARQDARWFLRCFCVIYGFAAVKLQVPNNLMAAQLSQIASLPFMAEYLQKNEDTLYALELGYTYMEQSQHRMAEKQSVITLQEPVDSLASAPQAPSLGRQSLARLNRHPHLSFLYPTPVPTVYPAVLTDPSSTPDGPDSTKPSVDASLTVGTEIVVMHLMEVLTRSCITAGLTPATISNVIQNLPRMLQSPPPMALVDELQASIDYLLSPDIPESSLKYASHWFRESADHRKLRLLNEVGLARYFERIADTDRPIAVSHETAAPTTMPPPQIPVRCTSLTPQRAGITRSHTLSDSCPTIHVARLISSADQPGIPLTPQLTHPTLGSTLDPASAPVACQASLTAGGDDNTWGSHTQYAIHCRSYDFGCQGLRQAIVSQPRRVSRATNDTELTEESEVTRVTPLDDDGWKPPLPVHSLPPSPSYTAMVNTATTTPATRLAAVAAITPNTRKASSSTTSVASTTSSVITARHVLNNITLVASHIKYCIQQLPDGLIPDSVMLTVMQLLPDALSSSSTSPSPSPHFYAKADSGAAVGRSDSRHSDDFRWLPGMEEVTLIQCLLALSPWRLHLLQQLVRVSQVIFDQGTKDAISAFGLAIVLPVHEAKGSVCLSDISTLKRWNWCWGCLLSRGKELFLDPSFPLVTERERSGFGYTMYLLKHA</sequence>
<accession>A0A9W8E997</accession>
<evidence type="ECO:0000313" key="3">
    <source>
        <dbReference type="Proteomes" id="UP001151582"/>
    </source>
</evidence>
<reference evidence="2" key="1">
    <citation type="submission" date="2022-07" db="EMBL/GenBank/DDBJ databases">
        <title>Phylogenomic reconstructions and comparative analyses of Kickxellomycotina fungi.</title>
        <authorList>
            <person name="Reynolds N.K."/>
            <person name="Stajich J.E."/>
            <person name="Barry K."/>
            <person name="Grigoriev I.V."/>
            <person name="Crous P."/>
            <person name="Smith M.E."/>
        </authorList>
    </citation>
    <scope>NUCLEOTIDE SEQUENCE</scope>
    <source>
        <strain evidence="2">RSA 567</strain>
    </source>
</reference>
<feature type="region of interest" description="Disordered" evidence="1">
    <location>
        <begin position="592"/>
        <end position="619"/>
    </location>
</feature>
<keyword evidence="3" id="KW-1185">Reference proteome</keyword>